<accession>A0AAN7NP54</accession>
<sequence>MKSSWRPITSCVPQASILGPTLFNILINDLYNETEHNLSKFADDTKPGELVDRPDGWTAPGRASPPTHLECWVQCWAPQYKRDMEILEQVQRSTTKISKRLVGVESERAGTVQPREEKAQDDLTNMHKYLMEGSK</sequence>
<dbReference type="Proteomes" id="UP001333110">
    <property type="component" value="Unassembled WGS sequence"/>
</dbReference>
<organism evidence="2 3">
    <name type="scientific">Mycteria americana</name>
    <name type="common">Wood stork</name>
    <dbReference type="NCBI Taxonomy" id="33587"/>
    <lineage>
        <taxon>Eukaryota</taxon>
        <taxon>Metazoa</taxon>
        <taxon>Chordata</taxon>
        <taxon>Craniata</taxon>
        <taxon>Vertebrata</taxon>
        <taxon>Euteleostomi</taxon>
        <taxon>Archelosauria</taxon>
        <taxon>Archosauria</taxon>
        <taxon>Dinosauria</taxon>
        <taxon>Saurischia</taxon>
        <taxon>Theropoda</taxon>
        <taxon>Coelurosauria</taxon>
        <taxon>Aves</taxon>
        <taxon>Neognathae</taxon>
        <taxon>Neoaves</taxon>
        <taxon>Aequornithes</taxon>
        <taxon>Ciconiiformes</taxon>
        <taxon>Ciconiidae</taxon>
        <taxon>Mycteria</taxon>
    </lineage>
</organism>
<gene>
    <name evidence="2" type="ORF">QYF61_014427</name>
</gene>
<name>A0AAN7NP54_MYCAM</name>
<dbReference type="EMBL" id="JAUNZN010000001">
    <property type="protein sequence ID" value="KAK4830968.1"/>
    <property type="molecule type" value="Genomic_DNA"/>
</dbReference>
<protein>
    <recommendedName>
        <fullName evidence="4">Reverse transcriptase domain-containing protein</fullName>
    </recommendedName>
</protein>
<dbReference type="PANTHER" id="PTHR33332">
    <property type="entry name" value="REVERSE TRANSCRIPTASE DOMAIN-CONTAINING PROTEIN"/>
    <property type="match status" value="1"/>
</dbReference>
<dbReference type="AlphaFoldDB" id="A0AAN7NP54"/>
<reference evidence="2 3" key="1">
    <citation type="journal article" date="2023" name="J. Hered.">
        <title>Chromosome-level genome of the wood stork (Mycteria americana) provides insight into avian chromosome evolution.</title>
        <authorList>
            <person name="Flamio R. Jr."/>
            <person name="Ramstad K.M."/>
        </authorList>
    </citation>
    <scope>NUCLEOTIDE SEQUENCE [LARGE SCALE GENOMIC DNA]</scope>
    <source>
        <strain evidence="2">JAX WOST 10</strain>
    </source>
</reference>
<evidence type="ECO:0000313" key="3">
    <source>
        <dbReference type="Proteomes" id="UP001333110"/>
    </source>
</evidence>
<evidence type="ECO:0008006" key="4">
    <source>
        <dbReference type="Google" id="ProtNLM"/>
    </source>
</evidence>
<feature type="compositionally biased region" description="Basic and acidic residues" evidence="1">
    <location>
        <begin position="41"/>
        <end position="55"/>
    </location>
</feature>
<evidence type="ECO:0000256" key="1">
    <source>
        <dbReference type="SAM" id="MobiDB-lite"/>
    </source>
</evidence>
<comment type="caution">
    <text evidence="2">The sequence shown here is derived from an EMBL/GenBank/DDBJ whole genome shotgun (WGS) entry which is preliminary data.</text>
</comment>
<evidence type="ECO:0000313" key="2">
    <source>
        <dbReference type="EMBL" id="KAK4830968.1"/>
    </source>
</evidence>
<proteinExistence type="predicted"/>
<keyword evidence="3" id="KW-1185">Reference proteome</keyword>
<feature type="region of interest" description="Disordered" evidence="1">
    <location>
        <begin position="41"/>
        <end position="63"/>
    </location>
</feature>